<reference evidence="2" key="1">
    <citation type="submission" date="2023-05" db="EMBL/GenBank/DDBJ databases">
        <title>Nepenthes gracilis genome sequencing.</title>
        <authorList>
            <person name="Fukushima K."/>
        </authorList>
    </citation>
    <scope>NUCLEOTIDE SEQUENCE</scope>
    <source>
        <strain evidence="2">SING2019-196</strain>
    </source>
</reference>
<dbReference type="AlphaFoldDB" id="A0AAD3TMN8"/>
<feature type="region of interest" description="Disordered" evidence="1">
    <location>
        <begin position="21"/>
        <end position="42"/>
    </location>
</feature>
<gene>
    <name evidence="2" type="ORF">Nepgr_033783</name>
</gene>
<dbReference type="EMBL" id="BSYO01000046">
    <property type="protein sequence ID" value="GMH31939.1"/>
    <property type="molecule type" value="Genomic_DNA"/>
</dbReference>
<organism evidence="2 3">
    <name type="scientific">Nepenthes gracilis</name>
    <name type="common">Slender pitcher plant</name>
    <dbReference type="NCBI Taxonomy" id="150966"/>
    <lineage>
        <taxon>Eukaryota</taxon>
        <taxon>Viridiplantae</taxon>
        <taxon>Streptophyta</taxon>
        <taxon>Embryophyta</taxon>
        <taxon>Tracheophyta</taxon>
        <taxon>Spermatophyta</taxon>
        <taxon>Magnoliopsida</taxon>
        <taxon>eudicotyledons</taxon>
        <taxon>Gunneridae</taxon>
        <taxon>Pentapetalae</taxon>
        <taxon>Caryophyllales</taxon>
        <taxon>Nepenthaceae</taxon>
        <taxon>Nepenthes</taxon>
    </lineage>
</organism>
<accession>A0AAD3TMN8</accession>
<comment type="caution">
    <text evidence="2">The sequence shown here is derived from an EMBL/GenBank/DDBJ whole genome shotgun (WGS) entry which is preliminary data.</text>
</comment>
<protein>
    <submittedName>
        <fullName evidence="2">Uncharacterized protein</fullName>
    </submittedName>
</protein>
<proteinExistence type="predicted"/>
<dbReference type="Proteomes" id="UP001279734">
    <property type="component" value="Unassembled WGS sequence"/>
</dbReference>
<name>A0AAD3TMN8_NEPGR</name>
<sequence length="282" mass="29539">MPESESVFPFLDVGGAGISMAGQGAVASGTSPPPSPKMIVSPESAIPSLVSPSGADSSDIRVGDFPLLPVVKLHKDRVCPPLVAPDFAFPSKIWIGSDSNSPSTVEPAIEIHVSYPWKPNRNNSVPPVSIGSPKQPLAVPAPRGCLESVVPDSGIDCASGHSEAEKPRVSGIESSSLVVPGVDSFLHTHHPVSHLESNMLPVSYADSLRCGLGFPPLVAVESPKVDSVERSSVESPSKALEKDPFLKAVRFAPEILSAEASSSAPHCRMLALCSDILFWVSK</sequence>
<evidence type="ECO:0000313" key="2">
    <source>
        <dbReference type="EMBL" id="GMH31939.1"/>
    </source>
</evidence>
<evidence type="ECO:0000313" key="3">
    <source>
        <dbReference type="Proteomes" id="UP001279734"/>
    </source>
</evidence>
<evidence type="ECO:0000256" key="1">
    <source>
        <dbReference type="SAM" id="MobiDB-lite"/>
    </source>
</evidence>
<keyword evidence="3" id="KW-1185">Reference proteome</keyword>